<dbReference type="GO" id="GO:0032259">
    <property type="term" value="P:methylation"/>
    <property type="evidence" value="ECO:0007669"/>
    <property type="project" value="UniProtKB-KW"/>
</dbReference>
<dbReference type="EMBL" id="AP023361">
    <property type="protein sequence ID" value="BCJ91228.1"/>
    <property type="molecule type" value="Genomic_DNA"/>
</dbReference>
<organism evidence="1 2">
    <name type="scientific">Terrihabitans soli</name>
    <dbReference type="NCBI Taxonomy" id="708113"/>
    <lineage>
        <taxon>Bacteria</taxon>
        <taxon>Pseudomonadati</taxon>
        <taxon>Pseudomonadota</taxon>
        <taxon>Alphaproteobacteria</taxon>
        <taxon>Hyphomicrobiales</taxon>
        <taxon>Terrihabitans</taxon>
    </lineage>
</organism>
<name>A0A6S6QXE8_9HYPH</name>
<sequence length="239" mass="26055">MDIFGNALRDRQAGLGGRLMTIRRDDGHTDAHDPDLYFAAEPFPHEIDLLKRAEGPILDVGCGAGRTLLWLQGRGFQTTGIDKSRGAVEVCLERECQDVRLFDIMDGGPDALGALAFQTAVLFGNNFGIGGTIEGGAELLRRLTRVLAPGGQILVTGLDITGTTDPSHLAYHQRNRARNRPCGEIVMRFEYEDDVGEWTQWFHPEAEELVRLAAEANLSVEAIGPAGGPFYAAALRTPR</sequence>
<gene>
    <name evidence="1" type="ORF">IZ6_19630</name>
</gene>
<proteinExistence type="predicted"/>
<keyword evidence="2" id="KW-1185">Reference proteome</keyword>
<keyword evidence="1" id="KW-0489">Methyltransferase</keyword>
<dbReference type="KEGG" id="tso:IZ6_19630"/>
<dbReference type="Proteomes" id="UP000515317">
    <property type="component" value="Chromosome"/>
</dbReference>
<dbReference type="Pfam" id="PF13489">
    <property type="entry name" value="Methyltransf_23"/>
    <property type="match status" value="1"/>
</dbReference>
<dbReference type="SUPFAM" id="SSF53335">
    <property type="entry name" value="S-adenosyl-L-methionine-dependent methyltransferases"/>
    <property type="match status" value="1"/>
</dbReference>
<accession>A0A6S6QXE8</accession>
<dbReference type="InterPro" id="IPR029063">
    <property type="entry name" value="SAM-dependent_MTases_sf"/>
</dbReference>
<dbReference type="CDD" id="cd02440">
    <property type="entry name" value="AdoMet_MTases"/>
    <property type="match status" value="1"/>
</dbReference>
<dbReference type="GO" id="GO:0008168">
    <property type="term" value="F:methyltransferase activity"/>
    <property type="evidence" value="ECO:0007669"/>
    <property type="project" value="UniProtKB-KW"/>
</dbReference>
<dbReference type="Gene3D" id="3.40.50.150">
    <property type="entry name" value="Vaccinia Virus protein VP39"/>
    <property type="match status" value="1"/>
</dbReference>
<dbReference type="RefSeq" id="WP_222874890.1">
    <property type="nucleotide sequence ID" value="NZ_AP023361.1"/>
</dbReference>
<dbReference type="AlphaFoldDB" id="A0A6S6QXE8"/>
<evidence type="ECO:0000313" key="1">
    <source>
        <dbReference type="EMBL" id="BCJ91228.1"/>
    </source>
</evidence>
<protein>
    <submittedName>
        <fullName evidence="1">SAM-dependent methyltransferase</fullName>
    </submittedName>
</protein>
<reference evidence="1 2" key="1">
    <citation type="submission" date="2020-08" db="EMBL/GenBank/DDBJ databases">
        <title>Genome sequence of Rhizobiales bacterium strain IZ6.</title>
        <authorList>
            <person name="Nakai R."/>
            <person name="Naganuma T."/>
        </authorList>
    </citation>
    <scope>NUCLEOTIDE SEQUENCE [LARGE SCALE GENOMIC DNA]</scope>
    <source>
        <strain evidence="1 2">IZ6</strain>
    </source>
</reference>
<keyword evidence="1" id="KW-0808">Transferase</keyword>
<evidence type="ECO:0000313" key="2">
    <source>
        <dbReference type="Proteomes" id="UP000515317"/>
    </source>
</evidence>